<dbReference type="Gene3D" id="1.20.1730.10">
    <property type="entry name" value="Sodium/glucose cotransporter"/>
    <property type="match status" value="1"/>
</dbReference>
<evidence type="ECO:0000256" key="4">
    <source>
        <dbReference type="ARBA" id="ARBA00022989"/>
    </source>
</evidence>
<dbReference type="EMBL" id="LGRX02034558">
    <property type="protein sequence ID" value="KAK3237508.1"/>
    <property type="molecule type" value="Genomic_DNA"/>
</dbReference>
<dbReference type="PROSITE" id="PS50283">
    <property type="entry name" value="NA_SOLUT_SYMP_3"/>
    <property type="match status" value="1"/>
</dbReference>
<dbReference type="GO" id="GO:0005412">
    <property type="term" value="F:D-glucose:sodium symporter activity"/>
    <property type="evidence" value="ECO:0007669"/>
    <property type="project" value="TreeGrafter"/>
</dbReference>
<feature type="transmembrane region" description="Helical" evidence="7">
    <location>
        <begin position="106"/>
        <end position="130"/>
    </location>
</feature>
<evidence type="ECO:0000313" key="8">
    <source>
        <dbReference type="EMBL" id="KAK3237508.1"/>
    </source>
</evidence>
<evidence type="ECO:0000256" key="7">
    <source>
        <dbReference type="SAM" id="Phobius"/>
    </source>
</evidence>
<keyword evidence="4 7" id="KW-1133">Transmembrane helix</keyword>
<comment type="caution">
    <text evidence="8">The sequence shown here is derived from an EMBL/GenBank/DDBJ whole genome shotgun (WGS) entry which is preliminary data.</text>
</comment>
<dbReference type="Proteomes" id="UP001190700">
    <property type="component" value="Unassembled WGS sequence"/>
</dbReference>
<sequence length="331" mass="36622">MIVVVLSSIKRWGANTAEDFFLSNRDMHWWAIGTSLFASNIGAEHFVGQAGAAAATGVGVGGYEWTAAFLLILLGWIFYPVYRAANVATIPEYVERRFNVTCRVVLIIYSFVAYIITKIAATLFAGGIVFDVVLGWNMWVSISVIIAVTAIYDTAGGLTAVMYTDGLQALIFTIGGLCGMVVAFSKFGSMRELQETLDEAGLGNFFDILRPPSDKNYPWTGMLIGQIISSIWYWDIDQEMVQRVLAARSLRAARTGIILAAFLKVLPIFMIVFPGMIARAMYEACVMSGGERFASWCMTDLHIEKESNKAYPYLIIKVRAIVNHTCLLYIC</sequence>
<dbReference type="PANTHER" id="PTHR11819">
    <property type="entry name" value="SOLUTE CARRIER FAMILY 5"/>
    <property type="match status" value="1"/>
</dbReference>
<feature type="transmembrane region" description="Helical" evidence="7">
    <location>
        <begin position="136"/>
        <end position="155"/>
    </location>
</feature>
<keyword evidence="5 7" id="KW-0472">Membrane</keyword>
<reference evidence="8 9" key="1">
    <citation type="journal article" date="2015" name="Genome Biol. Evol.">
        <title>Comparative Genomics of a Bacterivorous Green Alga Reveals Evolutionary Causalities and Consequences of Phago-Mixotrophic Mode of Nutrition.</title>
        <authorList>
            <person name="Burns J.A."/>
            <person name="Paasch A."/>
            <person name="Narechania A."/>
            <person name="Kim E."/>
        </authorList>
    </citation>
    <scope>NUCLEOTIDE SEQUENCE [LARGE SCALE GENOMIC DNA]</scope>
    <source>
        <strain evidence="8 9">PLY_AMNH</strain>
    </source>
</reference>
<organism evidence="8 9">
    <name type="scientific">Cymbomonas tetramitiformis</name>
    <dbReference type="NCBI Taxonomy" id="36881"/>
    <lineage>
        <taxon>Eukaryota</taxon>
        <taxon>Viridiplantae</taxon>
        <taxon>Chlorophyta</taxon>
        <taxon>Pyramimonadophyceae</taxon>
        <taxon>Pyramimonadales</taxon>
        <taxon>Pyramimonadaceae</taxon>
        <taxon>Cymbomonas</taxon>
    </lineage>
</organism>
<evidence type="ECO:0000256" key="3">
    <source>
        <dbReference type="ARBA" id="ARBA00022692"/>
    </source>
</evidence>
<comment type="similarity">
    <text evidence="2 6">Belongs to the sodium:solute symporter (SSF) (TC 2.A.21) family.</text>
</comment>
<protein>
    <submittedName>
        <fullName evidence="8">Uncharacterized protein</fullName>
    </submittedName>
</protein>
<evidence type="ECO:0000313" key="9">
    <source>
        <dbReference type="Proteomes" id="UP001190700"/>
    </source>
</evidence>
<dbReference type="PANTHER" id="PTHR11819:SF195">
    <property type="entry name" value="SODIUM_GLUCOSE COTRANSPORTER 4"/>
    <property type="match status" value="1"/>
</dbReference>
<evidence type="ECO:0000256" key="5">
    <source>
        <dbReference type="ARBA" id="ARBA00023136"/>
    </source>
</evidence>
<dbReference type="AlphaFoldDB" id="A0AAE0BJ19"/>
<keyword evidence="3 7" id="KW-0812">Transmembrane</keyword>
<dbReference type="InterPro" id="IPR001734">
    <property type="entry name" value="Na/solute_symporter"/>
</dbReference>
<keyword evidence="9" id="KW-1185">Reference proteome</keyword>
<feature type="transmembrane region" description="Helical" evidence="7">
    <location>
        <begin position="167"/>
        <end position="187"/>
    </location>
</feature>
<proteinExistence type="inferred from homology"/>
<accession>A0AAE0BJ19</accession>
<dbReference type="InterPro" id="IPR038377">
    <property type="entry name" value="Na/Glc_symporter_sf"/>
</dbReference>
<comment type="subcellular location">
    <subcellularLocation>
        <location evidence="1">Membrane</location>
        <topology evidence="1">Multi-pass membrane protein</topology>
    </subcellularLocation>
</comment>
<dbReference type="GO" id="GO:0005886">
    <property type="term" value="C:plasma membrane"/>
    <property type="evidence" value="ECO:0007669"/>
    <property type="project" value="TreeGrafter"/>
</dbReference>
<evidence type="ECO:0000256" key="2">
    <source>
        <dbReference type="ARBA" id="ARBA00006434"/>
    </source>
</evidence>
<feature type="transmembrane region" description="Helical" evidence="7">
    <location>
        <begin position="257"/>
        <end position="277"/>
    </location>
</feature>
<evidence type="ECO:0000256" key="6">
    <source>
        <dbReference type="RuleBase" id="RU362091"/>
    </source>
</evidence>
<evidence type="ECO:0000256" key="1">
    <source>
        <dbReference type="ARBA" id="ARBA00004141"/>
    </source>
</evidence>
<gene>
    <name evidence="8" type="ORF">CYMTET_52422</name>
</gene>
<feature type="transmembrane region" description="Helical" evidence="7">
    <location>
        <begin position="65"/>
        <end position="85"/>
    </location>
</feature>
<dbReference type="NCBIfam" id="TIGR00813">
    <property type="entry name" value="sss"/>
    <property type="match status" value="1"/>
</dbReference>
<name>A0AAE0BJ19_9CHLO</name>
<feature type="transmembrane region" description="Helical" evidence="7">
    <location>
        <begin position="217"/>
        <end position="236"/>
    </location>
</feature>
<dbReference type="Pfam" id="PF00474">
    <property type="entry name" value="SSF"/>
    <property type="match status" value="1"/>
</dbReference>